<accession>A0A1I0Q2L6</accession>
<feature type="compositionally biased region" description="Basic and acidic residues" evidence="1">
    <location>
        <begin position="18"/>
        <end position="39"/>
    </location>
</feature>
<reference evidence="2 3" key="1">
    <citation type="submission" date="2016-10" db="EMBL/GenBank/DDBJ databases">
        <authorList>
            <person name="de Groot N.N."/>
        </authorList>
    </citation>
    <scope>NUCLEOTIDE SEQUENCE [LARGE SCALE GENOMIC DNA]</scope>
    <source>
        <strain evidence="2 3">CGMCC 1.5337</strain>
    </source>
</reference>
<evidence type="ECO:0000313" key="2">
    <source>
        <dbReference type="EMBL" id="SEW21131.1"/>
    </source>
</evidence>
<gene>
    <name evidence="2" type="ORF">SAMN04487945_2212</name>
</gene>
<sequence length="53" mass="6097">MPTYTDIENTGAPVVPDMRTDYDRETWLDETVRSHRLDEPTDEPADPTDTTDD</sequence>
<evidence type="ECO:0000313" key="3">
    <source>
        <dbReference type="Proteomes" id="UP000198518"/>
    </source>
</evidence>
<dbReference type="AlphaFoldDB" id="A0A1I0Q2L6"/>
<feature type="region of interest" description="Disordered" evidence="1">
    <location>
        <begin position="1"/>
        <end position="53"/>
    </location>
</feature>
<keyword evidence="3" id="KW-1185">Reference proteome</keyword>
<dbReference type="Proteomes" id="UP000198518">
    <property type="component" value="Unassembled WGS sequence"/>
</dbReference>
<dbReference type="EMBL" id="FOJA01000001">
    <property type="protein sequence ID" value="SEW21131.1"/>
    <property type="molecule type" value="Genomic_DNA"/>
</dbReference>
<evidence type="ECO:0000256" key="1">
    <source>
        <dbReference type="SAM" id="MobiDB-lite"/>
    </source>
</evidence>
<dbReference type="STRING" id="355548.SAMN04487945_2212"/>
<dbReference type="OrthoDB" id="275738at2157"/>
<protein>
    <submittedName>
        <fullName evidence="2">Uncharacterized protein</fullName>
    </submittedName>
</protein>
<dbReference type="RefSeq" id="WP_177170824.1">
    <property type="nucleotide sequence ID" value="NZ_FOJA01000001.1"/>
</dbReference>
<name>A0A1I0Q2L6_9EURY</name>
<organism evidence="2 3">
    <name type="scientific">Halobacterium jilantaiense</name>
    <dbReference type="NCBI Taxonomy" id="355548"/>
    <lineage>
        <taxon>Archaea</taxon>
        <taxon>Methanobacteriati</taxon>
        <taxon>Methanobacteriota</taxon>
        <taxon>Stenosarchaea group</taxon>
        <taxon>Halobacteria</taxon>
        <taxon>Halobacteriales</taxon>
        <taxon>Halobacteriaceae</taxon>
        <taxon>Halobacterium</taxon>
    </lineage>
</organism>
<proteinExistence type="predicted"/>
<feature type="compositionally biased region" description="Acidic residues" evidence="1">
    <location>
        <begin position="40"/>
        <end position="53"/>
    </location>
</feature>